<evidence type="ECO:0000256" key="2">
    <source>
        <dbReference type="ARBA" id="ARBA00022692"/>
    </source>
</evidence>
<evidence type="ECO:0000256" key="3">
    <source>
        <dbReference type="ARBA" id="ARBA00022989"/>
    </source>
</evidence>
<dbReference type="PANTHER" id="PTHR33048">
    <property type="entry name" value="PTH11-LIKE INTEGRAL MEMBRANE PROTEIN (AFU_ORTHOLOGUE AFUA_5G11245)"/>
    <property type="match status" value="1"/>
</dbReference>
<dbReference type="OrthoDB" id="444631at2759"/>
<feature type="transmembrane region" description="Helical" evidence="7">
    <location>
        <begin position="28"/>
        <end position="52"/>
    </location>
</feature>
<evidence type="ECO:0000259" key="8">
    <source>
        <dbReference type="Pfam" id="PF20684"/>
    </source>
</evidence>
<feature type="transmembrane region" description="Helical" evidence="7">
    <location>
        <begin position="114"/>
        <end position="136"/>
    </location>
</feature>
<organism evidence="9 10">
    <name type="scientific">Cucurbitaria berberidis CBS 394.84</name>
    <dbReference type="NCBI Taxonomy" id="1168544"/>
    <lineage>
        <taxon>Eukaryota</taxon>
        <taxon>Fungi</taxon>
        <taxon>Dikarya</taxon>
        <taxon>Ascomycota</taxon>
        <taxon>Pezizomycotina</taxon>
        <taxon>Dothideomycetes</taxon>
        <taxon>Pleosporomycetidae</taxon>
        <taxon>Pleosporales</taxon>
        <taxon>Pleosporineae</taxon>
        <taxon>Cucurbitariaceae</taxon>
        <taxon>Cucurbitaria</taxon>
    </lineage>
</organism>
<dbReference type="InterPro" id="IPR049326">
    <property type="entry name" value="Rhodopsin_dom_fungi"/>
</dbReference>
<sequence length="359" mass="40369">MIVLASIFVFARVGIQAWQRKAMEAQDYLIYFAFIFFVGMTICYLAIIPKIYMIGKVTEGLRAPWETMQADVVLYIRMMFVTSTLFWFSLWSVKLSLLALYRKLMEGLPRVYLRLWWAVFIFCLVSLVGCVVSYVVSCPDFSATLSRGECSGPRSFRGQQASLYMSYGVDTLSDFMIMFLPIRLVWNLQMPRGQKMAVVALFASGFVCIAFATLRVVQIGMRTGKHSAPSPTWLALWSIIETAIAIGIGCCPALAVLYRISHTQHVPYDSHGYVRHNQSQPGSNRKGGDAINMNTLTVGTARSKASRNDPYWDDAAGSQEELAVDTKRIRVTTIVQQDTRQSSISPSKISRDEARSHII</sequence>
<feature type="compositionally biased region" description="Polar residues" evidence="6">
    <location>
        <begin position="336"/>
        <end position="348"/>
    </location>
</feature>
<feature type="transmembrane region" description="Helical" evidence="7">
    <location>
        <begin position="72"/>
        <end position="93"/>
    </location>
</feature>
<evidence type="ECO:0000256" key="6">
    <source>
        <dbReference type="SAM" id="MobiDB-lite"/>
    </source>
</evidence>
<keyword evidence="2 7" id="KW-0812">Transmembrane</keyword>
<comment type="subcellular location">
    <subcellularLocation>
        <location evidence="1">Membrane</location>
        <topology evidence="1">Multi-pass membrane protein</topology>
    </subcellularLocation>
</comment>
<evidence type="ECO:0000256" key="7">
    <source>
        <dbReference type="SAM" id="Phobius"/>
    </source>
</evidence>
<feature type="transmembrane region" description="Helical" evidence="7">
    <location>
        <begin position="198"/>
        <end position="221"/>
    </location>
</feature>
<accession>A0A9P4GK51</accession>
<dbReference type="PANTHER" id="PTHR33048:SF146">
    <property type="entry name" value="INTEGRAL MEMBRANE PROTEIN"/>
    <property type="match status" value="1"/>
</dbReference>
<feature type="compositionally biased region" description="Basic and acidic residues" evidence="6">
    <location>
        <begin position="349"/>
        <end position="359"/>
    </location>
</feature>
<evidence type="ECO:0000313" key="9">
    <source>
        <dbReference type="EMBL" id="KAF1847783.1"/>
    </source>
</evidence>
<keyword evidence="10" id="KW-1185">Reference proteome</keyword>
<feature type="region of interest" description="Disordered" evidence="6">
    <location>
        <begin position="336"/>
        <end position="359"/>
    </location>
</feature>
<feature type="transmembrane region" description="Helical" evidence="7">
    <location>
        <begin position="233"/>
        <end position="258"/>
    </location>
</feature>
<evidence type="ECO:0000313" key="10">
    <source>
        <dbReference type="Proteomes" id="UP000800039"/>
    </source>
</evidence>
<dbReference type="GeneID" id="63855506"/>
<dbReference type="EMBL" id="ML976615">
    <property type="protein sequence ID" value="KAF1847783.1"/>
    <property type="molecule type" value="Genomic_DNA"/>
</dbReference>
<protein>
    <recommendedName>
        <fullName evidence="8">Rhodopsin domain-containing protein</fullName>
    </recommendedName>
</protein>
<name>A0A9P4GK51_9PLEO</name>
<feature type="domain" description="Rhodopsin" evidence="8">
    <location>
        <begin position="11"/>
        <end position="258"/>
    </location>
</feature>
<feature type="transmembrane region" description="Helical" evidence="7">
    <location>
        <begin position="164"/>
        <end position="186"/>
    </location>
</feature>
<comment type="caution">
    <text evidence="9">The sequence shown here is derived from an EMBL/GenBank/DDBJ whole genome shotgun (WGS) entry which is preliminary data.</text>
</comment>
<dbReference type="GO" id="GO:0016020">
    <property type="term" value="C:membrane"/>
    <property type="evidence" value="ECO:0007669"/>
    <property type="project" value="UniProtKB-SubCell"/>
</dbReference>
<dbReference type="RefSeq" id="XP_040790346.1">
    <property type="nucleotide sequence ID" value="XM_040938255.1"/>
</dbReference>
<proteinExistence type="inferred from homology"/>
<gene>
    <name evidence="9" type="ORF">K460DRAFT_426592</name>
</gene>
<dbReference type="Proteomes" id="UP000800039">
    <property type="component" value="Unassembled WGS sequence"/>
</dbReference>
<keyword evidence="3 7" id="KW-1133">Transmembrane helix</keyword>
<keyword evidence="4 7" id="KW-0472">Membrane</keyword>
<dbReference type="Pfam" id="PF20684">
    <property type="entry name" value="Fung_rhodopsin"/>
    <property type="match status" value="1"/>
</dbReference>
<dbReference type="InterPro" id="IPR052337">
    <property type="entry name" value="SAT4-like"/>
</dbReference>
<evidence type="ECO:0000256" key="4">
    <source>
        <dbReference type="ARBA" id="ARBA00023136"/>
    </source>
</evidence>
<evidence type="ECO:0000256" key="5">
    <source>
        <dbReference type="ARBA" id="ARBA00038359"/>
    </source>
</evidence>
<evidence type="ECO:0000256" key="1">
    <source>
        <dbReference type="ARBA" id="ARBA00004141"/>
    </source>
</evidence>
<dbReference type="AlphaFoldDB" id="A0A9P4GK51"/>
<comment type="similarity">
    <text evidence="5">Belongs to the SAT4 family.</text>
</comment>
<reference evidence="9" key="1">
    <citation type="submission" date="2020-01" db="EMBL/GenBank/DDBJ databases">
        <authorList>
            <consortium name="DOE Joint Genome Institute"/>
            <person name="Haridas S."/>
            <person name="Albert R."/>
            <person name="Binder M."/>
            <person name="Bloem J."/>
            <person name="Labutti K."/>
            <person name="Salamov A."/>
            <person name="Andreopoulos B."/>
            <person name="Baker S.E."/>
            <person name="Barry K."/>
            <person name="Bills G."/>
            <person name="Bluhm B.H."/>
            <person name="Cannon C."/>
            <person name="Castanera R."/>
            <person name="Culley D.E."/>
            <person name="Daum C."/>
            <person name="Ezra D."/>
            <person name="Gonzalez J.B."/>
            <person name="Henrissat B."/>
            <person name="Kuo A."/>
            <person name="Liang C."/>
            <person name="Lipzen A."/>
            <person name="Lutzoni F."/>
            <person name="Magnuson J."/>
            <person name="Mondo S."/>
            <person name="Nolan M."/>
            <person name="Ohm R."/>
            <person name="Pangilinan J."/>
            <person name="Park H.-J."/>
            <person name="Ramirez L."/>
            <person name="Alfaro M."/>
            <person name="Sun H."/>
            <person name="Tritt A."/>
            <person name="Yoshinaga Y."/>
            <person name="Zwiers L.-H."/>
            <person name="Turgeon B.G."/>
            <person name="Goodwin S.B."/>
            <person name="Spatafora J.W."/>
            <person name="Crous P.W."/>
            <person name="Grigoriev I.V."/>
        </authorList>
    </citation>
    <scope>NUCLEOTIDE SEQUENCE</scope>
    <source>
        <strain evidence="9">CBS 394.84</strain>
    </source>
</reference>